<comment type="similarity">
    <text evidence="16">Belongs to the peptidase M9B family. Collagenase subfamily.</text>
</comment>
<keyword evidence="13" id="KW-0843">Virulence</keyword>
<evidence type="ECO:0000256" key="18">
    <source>
        <dbReference type="SAM" id="MobiDB-lite"/>
    </source>
</evidence>
<organism evidence="23 24">
    <name type="scientific">Paenibacillus melissococcoides</name>
    <dbReference type="NCBI Taxonomy" id="2912268"/>
    <lineage>
        <taxon>Bacteria</taxon>
        <taxon>Bacillati</taxon>
        <taxon>Bacillota</taxon>
        <taxon>Bacilli</taxon>
        <taxon>Bacillales</taxon>
        <taxon>Paenibacillaceae</taxon>
        <taxon>Paenibacillus</taxon>
    </lineage>
</organism>
<evidence type="ECO:0000256" key="14">
    <source>
        <dbReference type="ARBA" id="ARBA00023049"/>
    </source>
</evidence>
<evidence type="ECO:0000256" key="19">
    <source>
        <dbReference type="SAM" id="SignalP"/>
    </source>
</evidence>
<dbReference type="PANTHER" id="PTHR13062">
    <property type="entry name" value="COLLAGENASE"/>
    <property type="match status" value="1"/>
</dbReference>
<feature type="signal peptide" evidence="19">
    <location>
        <begin position="1"/>
        <end position="27"/>
    </location>
</feature>
<keyword evidence="10" id="KW-0378">Hydrolase</keyword>
<gene>
    <name evidence="23" type="ORF">WJ0W_004461</name>
</gene>
<evidence type="ECO:0000259" key="21">
    <source>
        <dbReference type="Pfam" id="PF08453"/>
    </source>
</evidence>
<accession>A0ABN8U7V9</accession>
<comment type="cofactor">
    <cofactor evidence="2">
        <name>Ca(2+)</name>
        <dbReference type="ChEBI" id="CHEBI:29108"/>
    </cofactor>
</comment>
<dbReference type="Gene3D" id="3.30.980.50">
    <property type="match status" value="1"/>
</dbReference>
<feature type="domain" description="Peptidase C-terminal archaeal/bacterial" evidence="20">
    <location>
        <begin position="835"/>
        <end position="902"/>
    </location>
</feature>
<evidence type="ECO:0000313" key="23">
    <source>
        <dbReference type="EMBL" id="CAH8247227.1"/>
    </source>
</evidence>
<comment type="subcellular location">
    <subcellularLocation>
        <location evidence="4">Secreted</location>
    </subcellularLocation>
</comment>
<feature type="domain" description="Peptidase M9 collagenase N-terminal" evidence="21">
    <location>
        <begin position="97"/>
        <end position="273"/>
    </location>
</feature>
<evidence type="ECO:0000256" key="10">
    <source>
        <dbReference type="ARBA" id="ARBA00022801"/>
    </source>
</evidence>
<evidence type="ECO:0000313" key="24">
    <source>
        <dbReference type="Proteomes" id="UP001154322"/>
    </source>
</evidence>
<evidence type="ECO:0000256" key="3">
    <source>
        <dbReference type="ARBA" id="ARBA00001947"/>
    </source>
</evidence>
<evidence type="ECO:0000259" key="20">
    <source>
        <dbReference type="Pfam" id="PF04151"/>
    </source>
</evidence>
<proteinExistence type="inferred from homology"/>
<evidence type="ECO:0000256" key="13">
    <source>
        <dbReference type="ARBA" id="ARBA00023026"/>
    </source>
</evidence>
<name>A0ABN8U7V9_9BACL</name>
<dbReference type="SUPFAM" id="SSF89260">
    <property type="entry name" value="Collagen-binding domain"/>
    <property type="match status" value="2"/>
</dbReference>
<evidence type="ECO:0000256" key="6">
    <source>
        <dbReference type="ARBA" id="ARBA00022525"/>
    </source>
</evidence>
<evidence type="ECO:0000256" key="15">
    <source>
        <dbReference type="ARBA" id="ARBA00023145"/>
    </source>
</evidence>
<evidence type="ECO:0000256" key="11">
    <source>
        <dbReference type="ARBA" id="ARBA00022833"/>
    </source>
</evidence>
<evidence type="ECO:0000256" key="8">
    <source>
        <dbReference type="ARBA" id="ARBA00022723"/>
    </source>
</evidence>
<evidence type="ECO:0000256" key="9">
    <source>
        <dbReference type="ARBA" id="ARBA00022729"/>
    </source>
</evidence>
<keyword evidence="15" id="KW-0865">Zymogen</keyword>
<evidence type="ECO:0000259" key="22">
    <source>
        <dbReference type="Pfam" id="PF18496"/>
    </source>
</evidence>
<dbReference type="InterPro" id="IPR041379">
    <property type="entry name" value="ColG_subdomain"/>
</dbReference>
<comment type="cofactor">
    <cofactor evidence="3">
        <name>Zn(2+)</name>
        <dbReference type="ChEBI" id="CHEBI:29105"/>
    </cofactor>
</comment>
<dbReference type="EMBL" id="CALYLO010000006">
    <property type="protein sequence ID" value="CAH8247227.1"/>
    <property type="molecule type" value="Genomic_DNA"/>
</dbReference>
<dbReference type="InterPro" id="IPR002169">
    <property type="entry name" value="Peptidase_M9A/M9B"/>
</dbReference>
<dbReference type="InterPro" id="IPR007280">
    <property type="entry name" value="Peptidase_C_arc/bac"/>
</dbReference>
<keyword evidence="8" id="KW-0479">Metal-binding</keyword>
<evidence type="ECO:0000256" key="2">
    <source>
        <dbReference type="ARBA" id="ARBA00001913"/>
    </source>
</evidence>
<dbReference type="Pfam" id="PF08453">
    <property type="entry name" value="Peptidase_M9_N"/>
    <property type="match status" value="1"/>
</dbReference>
<dbReference type="Gene3D" id="3.40.30.160">
    <property type="entry name" value="Collagenase ColT, N-terminal domain"/>
    <property type="match status" value="1"/>
</dbReference>
<keyword evidence="14" id="KW-0482">Metalloprotease</keyword>
<evidence type="ECO:0000256" key="17">
    <source>
        <dbReference type="ARBA" id="ARBA00034362"/>
    </source>
</evidence>
<evidence type="ECO:0000256" key="1">
    <source>
        <dbReference type="ARBA" id="ARBA00000424"/>
    </source>
</evidence>
<dbReference type="Gene3D" id="1.10.390.20">
    <property type="match status" value="1"/>
</dbReference>
<feature type="region of interest" description="Disordered" evidence="18">
    <location>
        <begin position="764"/>
        <end position="809"/>
    </location>
</feature>
<dbReference type="Proteomes" id="UP001154322">
    <property type="component" value="Unassembled WGS sequence"/>
</dbReference>
<comment type="caution">
    <text evidence="23">The sequence shown here is derived from an EMBL/GenBank/DDBJ whole genome shotgun (WGS) entry which is preliminary data.</text>
</comment>
<keyword evidence="12" id="KW-0106">Calcium</keyword>
<feature type="chain" id="PRO_5047046745" description="microbial collagenase" evidence="19">
    <location>
        <begin position="28"/>
        <end position="1042"/>
    </location>
</feature>
<dbReference type="PANTHER" id="PTHR13062:SF9">
    <property type="entry name" value="MICROBIAL COLLAGENASE"/>
    <property type="match status" value="1"/>
</dbReference>
<dbReference type="Gene3D" id="2.60.120.380">
    <property type="match status" value="2"/>
</dbReference>
<dbReference type="EC" id="3.4.24.3" evidence="5"/>
<dbReference type="PRINTS" id="PR00931">
    <property type="entry name" value="MICOLLPTASE"/>
</dbReference>
<dbReference type="RefSeq" id="WP_213428212.1">
    <property type="nucleotide sequence ID" value="NZ_AP031286.1"/>
</dbReference>
<sequence>MRQQAWMRWASILLAAAIAAGSPAGFAAAQSKGTLPVEGVTEPRAASALAMDELPPSAAPLGADGEIPSEAVKSADAGLSEPQPRALSSEARTDRQYSMAELNSLSYEELTDLLVRIEWSKIPELFKYNDDTRRFYADEDRFQAIVDRLQESGRQFTPEDDQGIPTLVEVLRSGYYLGYYNKELARINEPAFREKMLPAIKAIIDNPAFAWGNDLQNKVIGATGRMISNSTTDPDTVNRLTGLLQSFNDRADVLSGDYEASRAFYEVIKGVGYVLMWRMNEPDQEAAFKGSIDGYLEQLFRMAQHGPVSADKVYLTNNAIYYTGSLGRYYSEPQQVNRVLTDIMQNAPALGEIYFVAADQIDQHYAATDASGRRIDMDDLKQRGKERYLPQRVEFDDGRFVFRTGSQLSEEQLQRLYWAAKEVQAQFHRVIGSDQPLEQGNPDDVLTVVIYNNPDEYRMNRYLYGFDTDNGGIYIEPDGTFFTYDRTIDQSIYSLEELFRHEFTHYLQGRYEVPGMWGQGPLYKTGRMQWFDEGGAEFFAGSTRTEGIQPRKSVVGNLRHDGPGERFTVGDTVNSKYGTWKFYDYSFALYDYLYHQDFSTMDRIHQAIRFNDAAAYEGQLAAISGDANMNDAYQRSIDSQVTRYDSLTVPLVSDDYLLAPEPKPNQEIYSEIAAVAGLKDTSTKERESRFFRTFELRGTYIGSAAAGKEQDWQTMNSLTDGFLQALSEQPWNGYKTVTAYFSNYRVDDAGRFVYDIVFHGKLPAGGDAGENPDDNGEKLPDEGTGNEGSEGAADGGHDGGQPDADHEPNNTWEQAVQLNGTGKPVSGKLSDTDRVDVYRFDAGKDEQWNIELETEQAQSATWVLYHEADLNNYAAYPTQVEGTSVAGSVAAKPGTYYVYVYAVAHGEQSYRLIVQPGTDSGQEPGLPPFEETEPNDTPDMANGPIPAGRPVIGTLNGSDRQDVFIIDVDQPSELHIDLERQLGSGVNWILYREGDTDRPLLYPSELDGNRMSGGFAAEPGRYHLYVYKYADEDIHYTLQVRH</sequence>
<dbReference type="Pfam" id="PF01752">
    <property type="entry name" value="Peptidase_M9"/>
    <property type="match status" value="1"/>
</dbReference>
<evidence type="ECO:0000256" key="4">
    <source>
        <dbReference type="ARBA" id="ARBA00004613"/>
    </source>
</evidence>
<keyword evidence="7" id="KW-0645">Protease</keyword>
<keyword evidence="24" id="KW-1185">Reference proteome</keyword>
<dbReference type="InterPro" id="IPR013661">
    <property type="entry name" value="Peptidase_M9_N_dom"/>
</dbReference>
<evidence type="ECO:0000256" key="7">
    <source>
        <dbReference type="ARBA" id="ARBA00022670"/>
    </source>
</evidence>
<reference evidence="23" key="1">
    <citation type="submission" date="2022-06" db="EMBL/GenBank/DDBJ databases">
        <authorList>
            <person name="Dietemann V."/>
            <person name="Ory F."/>
            <person name="Dainat B."/>
            <person name="Oberhansli S."/>
        </authorList>
    </citation>
    <scope>NUCLEOTIDE SEQUENCE</scope>
    <source>
        <strain evidence="23">Ena-SAMPLE-TAB-26-04-2022-14:26:32:270-5432</strain>
    </source>
</reference>
<dbReference type="Pfam" id="PF04151">
    <property type="entry name" value="PPC"/>
    <property type="match status" value="1"/>
</dbReference>
<feature type="domain" description="Collagenase ColG-like catalytic helper subdomain" evidence="22">
    <location>
        <begin position="650"/>
        <end position="763"/>
    </location>
</feature>
<keyword evidence="6" id="KW-0964">Secreted</keyword>
<feature type="region of interest" description="Disordered" evidence="18">
    <location>
        <begin position="73"/>
        <end position="92"/>
    </location>
</feature>
<dbReference type="Pfam" id="PF18496">
    <property type="entry name" value="ColG_sub"/>
    <property type="match status" value="1"/>
</dbReference>
<evidence type="ECO:0000256" key="16">
    <source>
        <dbReference type="ARBA" id="ARBA00034318"/>
    </source>
</evidence>
<evidence type="ECO:0000256" key="12">
    <source>
        <dbReference type="ARBA" id="ARBA00022837"/>
    </source>
</evidence>
<comment type="catalytic activity">
    <reaction evidence="1">
        <text>Digestion of native collagen in the triple helical region at Xaa-|-Gly bonds. With synthetic peptides, a preference is shown for Gly at P3 and P1', Pro and Ala at P2 and P2', and hydroxyproline, Ala or Arg at P3'.</text>
        <dbReference type="EC" id="3.4.24.3"/>
    </reaction>
</comment>
<keyword evidence="9 19" id="KW-0732">Signal</keyword>
<keyword evidence="11" id="KW-0862">Zinc</keyword>
<protein>
    <recommendedName>
        <fullName evidence="5">microbial collagenase</fullName>
        <ecNumber evidence="5">3.4.24.3</ecNumber>
    </recommendedName>
    <alternativeName>
        <fullName evidence="17">Microbial collagenase</fullName>
    </alternativeName>
</protein>
<evidence type="ECO:0000256" key="5">
    <source>
        <dbReference type="ARBA" id="ARBA00012653"/>
    </source>
</evidence>